<dbReference type="PANTHER" id="PTHR39188:SF3">
    <property type="entry name" value="STAGE IV SPORULATION PROTEIN FB"/>
    <property type="match status" value="1"/>
</dbReference>
<evidence type="ECO:0008006" key="11">
    <source>
        <dbReference type="Google" id="ProtNLM"/>
    </source>
</evidence>
<protein>
    <recommendedName>
        <fullName evidence="11">Endopeptidase S2P</fullName>
    </recommendedName>
</protein>
<keyword evidence="4" id="KW-0378">Hydrolase</keyword>
<organism evidence="9 10">
    <name type="scientific">Prorocentrum cordatum</name>
    <dbReference type="NCBI Taxonomy" id="2364126"/>
    <lineage>
        <taxon>Eukaryota</taxon>
        <taxon>Sar</taxon>
        <taxon>Alveolata</taxon>
        <taxon>Dinophyceae</taxon>
        <taxon>Prorocentrales</taxon>
        <taxon>Prorocentraceae</taxon>
        <taxon>Prorocentrum</taxon>
    </lineage>
</organism>
<feature type="region of interest" description="Disordered" evidence="7">
    <location>
        <begin position="947"/>
        <end position="1000"/>
    </location>
</feature>
<comment type="cofactor">
    <cofactor evidence="1">
        <name>Zn(2+)</name>
        <dbReference type="ChEBI" id="CHEBI:29105"/>
    </cofactor>
</comment>
<keyword evidence="8" id="KW-0812">Transmembrane</keyword>
<feature type="compositionally biased region" description="Basic and acidic residues" evidence="7">
    <location>
        <begin position="569"/>
        <end position="578"/>
    </location>
</feature>
<accession>A0ABN9V4H9</accession>
<evidence type="ECO:0000256" key="1">
    <source>
        <dbReference type="ARBA" id="ARBA00001947"/>
    </source>
</evidence>
<feature type="transmembrane region" description="Helical" evidence="8">
    <location>
        <begin position="756"/>
        <end position="776"/>
    </location>
</feature>
<gene>
    <name evidence="9" type="ORF">PCOR1329_LOCUS53924</name>
</gene>
<evidence type="ECO:0000256" key="7">
    <source>
        <dbReference type="SAM" id="MobiDB-lite"/>
    </source>
</evidence>
<keyword evidence="3" id="KW-0645">Protease</keyword>
<dbReference type="EMBL" id="CAUYUJ010016581">
    <property type="protein sequence ID" value="CAK0866832.1"/>
    <property type="molecule type" value="Genomic_DNA"/>
</dbReference>
<evidence type="ECO:0000256" key="6">
    <source>
        <dbReference type="ARBA" id="ARBA00023049"/>
    </source>
</evidence>
<comment type="caution">
    <text evidence="9">The sequence shown here is derived from an EMBL/GenBank/DDBJ whole genome shotgun (WGS) entry which is preliminary data.</text>
</comment>
<evidence type="ECO:0000313" key="10">
    <source>
        <dbReference type="Proteomes" id="UP001189429"/>
    </source>
</evidence>
<sequence>MVNELVVTLNDMYLGGRGHDDLPRRAAGEPLLAVHAEVHRELEDAVRRFGEPPMDLDGPGALAELRVSQAHRGEAVAIAPVGFDNVDRISLPAATTSPQTLERLAGDVGRKIANRLQELLLPREQGLDRIRTEGPRRLYVDPNLRNPKLYQGVFRRLVDSNLVSFQLDCECSVGLFFVHKKNGDLRMILDGRYSSLRFGEADKVELASGGAFSQIAVDGDDPIAVAGVDIADAFYNILLPPWLQKYFGLPPVRAGDFNLSHVGEGIPVHPSQKVVPCLRCPPMGWSVSLWICQTLNEHISSLVPGVSTHNLFVDRRPAPSLSDDFIHTEYVDNFVSLSRSVERAGDIARAVGRELNRVGLPTHEVEEGVGGQTLGWEFGSSDAVIGLNPRLRWRLRLGIQEILRQDRCTGDTLWRVISHYTSRGLIRRELLSALGAVYSFIRVVSCVDVSWWGVGIAEKDFSHDQVVELSSFNERWRFGRDSEKSMPPRAFDIGMWEDETEETETSTGFTEPYHVQEASKGLMFKEPIKVFLKPSEAKFRSVSKEGSGRTKDQRGRDFVSPPPGLSLYDEPRESHSVLEQESVSAATCQDYERRAHYVYLGVEHSRLETVAEEQLHKALVTYFRERFLEGGESMNARKLLALLAFAGCHLGLKYSSLRCATRTARGGRKRAPPRSMLRLPWAAGCLVIRQIAQARNRVLAHLTAVALALYLMPSEAISPTSHGLAPPSVLSLEGSEPAFGFVISTLLGSKGPIAKVGVALLFGTLSFVILFFTVFIHELGHCAGAKVVGGRAHRILLWPLGGLAFVSGGGGSAGDLVIALAGPATHLPMYFAWNELRAAAVARGAADVLVQVCASGARLQVMLAAFNLLVPAYPLDCSQALVALLRLCGVPAKASAWFIIVCSLACLVLIVCCMVRLVHVPMLPSGYNSMSIIMVLWLGFQTYRPRRRPSRRRGRPRPPTGLWVDVSEDNVKGNPLFAPRDGEGRSSEDTPEAEEGLIPRQRRSHYGCAFCAPWTPP</sequence>
<keyword evidence="10" id="KW-1185">Reference proteome</keyword>
<dbReference type="Proteomes" id="UP001189429">
    <property type="component" value="Unassembled WGS sequence"/>
</dbReference>
<comment type="similarity">
    <text evidence="2">Belongs to the peptidase M50B family.</text>
</comment>
<evidence type="ECO:0000256" key="8">
    <source>
        <dbReference type="SAM" id="Phobius"/>
    </source>
</evidence>
<feature type="transmembrane region" description="Helical" evidence="8">
    <location>
        <begin position="925"/>
        <end position="943"/>
    </location>
</feature>
<keyword evidence="5" id="KW-0862">Zinc</keyword>
<evidence type="ECO:0000256" key="2">
    <source>
        <dbReference type="ARBA" id="ARBA00007931"/>
    </source>
</evidence>
<feature type="compositionally biased region" description="Basic and acidic residues" evidence="7">
    <location>
        <begin position="541"/>
        <end position="557"/>
    </location>
</feature>
<keyword evidence="8" id="KW-0472">Membrane</keyword>
<evidence type="ECO:0000256" key="4">
    <source>
        <dbReference type="ARBA" id="ARBA00022801"/>
    </source>
</evidence>
<feature type="region of interest" description="Disordered" evidence="7">
    <location>
        <begin position="541"/>
        <end position="581"/>
    </location>
</feature>
<evidence type="ECO:0000256" key="3">
    <source>
        <dbReference type="ARBA" id="ARBA00022670"/>
    </source>
</evidence>
<reference evidence="9" key="1">
    <citation type="submission" date="2023-10" db="EMBL/GenBank/DDBJ databases">
        <authorList>
            <person name="Chen Y."/>
            <person name="Shah S."/>
            <person name="Dougan E. K."/>
            <person name="Thang M."/>
            <person name="Chan C."/>
        </authorList>
    </citation>
    <scope>NUCLEOTIDE SEQUENCE [LARGE SCALE GENOMIC DNA]</scope>
</reference>
<evidence type="ECO:0000256" key="5">
    <source>
        <dbReference type="ARBA" id="ARBA00022833"/>
    </source>
</evidence>
<dbReference type="PANTHER" id="PTHR39188">
    <property type="entry name" value="MEMBRANE-ASSOCIATED ZINC METALLOPROTEASE M50B"/>
    <property type="match status" value="1"/>
</dbReference>
<feature type="transmembrane region" description="Helical" evidence="8">
    <location>
        <begin position="864"/>
        <end position="885"/>
    </location>
</feature>
<feature type="transmembrane region" description="Helical" evidence="8">
    <location>
        <begin position="796"/>
        <end position="821"/>
    </location>
</feature>
<proteinExistence type="inferred from homology"/>
<keyword evidence="8" id="KW-1133">Transmembrane helix</keyword>
<feature type="transmembrane region" description="Helical" evidence="8">
    <location>
        <begin position="897"/>
        <end position="919"/>
    </location>
</feature>
<name>A0ABN9V4H9_9DINO</name>
<evidence type="ECO:0000313" key="9">
    <source>
        <dbReference type="EMBL" id="CAK0866832.1"/>
    </source>
</evidence>
<feature type="compositionally biased region" description="Basic residues" evidence="7">
    <location>
        <begin position="947"/>
        <end position="956"/>
    </location>
</feature>
<keyword evidence="6" id="KW-0482">Metalloprotease</keyword>